<reference evidence="1 2" key="1">
    <citation type="submission" date="2020-08" db="EMBL/GenBank/DDBJ databases">
        <title>Novel species isolated from subtropical streams in China.</title>
        <authorList>
            <person name="Lu H."/>
        </authorList>
    </citation>
    <scope>NUCLEOTIDE SEQUENCE [LARGE SCALE GENOMIC DNA]</scope>
    <source>
        <strain evidence="1 2">CY18W</strain>
    </source>
</reference>
<keyword evidence="2" id="KW-1185">Reference proteome</keyword>
<gene>
    <name evidence="1" type="ORF">H8L32_16855</name>
</gene>
<dbReference type="RefSeq" id="WP_186948427.1">
    <property type="nucleotide sequence ID" value="NZ_JACOGF010000008.1"/>
</dbReference>
<dbReference type="EMBL" id="JACOGF010000008">
    <property type="protein sequence ID" value="MBC3919164.1"/>
    <property type="molecule type" value="Genomic_DNA"/>
</dbReference>
<evidence type="ECO:0000313" key="1">
    <source>
        <dbReference type="EMBL" id="MBC3919164.1"/>
    </source>
</evidence>
<organism evidence="1 2">
    <name type="scientific">Undibacterium hunanense</name>
    <dbReference type="NCBI Taxonomy" id="2762292"/>
    <lineage>
        <taxon>Bacteria</taxon>
        <taxon>Pseudomonadati</taxon>
        <taxon>Pseudomonadota</taxon>
        <taxon>Betaproteobacteria</taxon>
        <taxon>Burkholderiales</taxon>
        <taxon>Oxalobacteraceae</taxon>
        <taxon>Undibacterium</taxon>
    </lineage>
</organism>
<dbReference type="Proteomes" id="UP000650424">
    <property type="component" value="Unassembled WGS sequence"/>
</dbReference>
<proteinExistence type="predicted"/>
<sequence>MPQNIAGQVLTYNPSQGSAAFANGLDVFDGTAITATDYVEIVCGFKPKYVKWENLTDRVCGEFYEGMAANSCVKTAANGTRTLEITGGNGGITLTNNGFRVLQNVTLGLVLASRTCAWRVHA</sequence>
<name>A0ABR6ZTN4_9BURK</name>
<evidence type="ECO:0000313" key="2">
    <source>
        <dbReference type="Proteomes" id="UP000650424"/>
    </source>
</evidence>
<accession>A0ABR6ZTN4</accession>
<comment type="caution">
    <text evidence="1">The sequence shown here is derived from an EMBL/GenBank/DDBJ whole genome shotgun (WGS) entry which is preliminary data.</text>
</comment>
<protein>
    <submittedName>
        <fullName evidence="1">Uncharacterized protein</fullName>
    </submittedName>
</protein>